<name>A0A250XC73_9CHLO</name>
<feature type="coiled-coil region" evidence="1">
    <location>
        <begin position="148"/>
        <end position="175"/>
    </location>
</feature>
<dbReference type="AlphaFoldDB" id="A0A250XC73"/>
<comment type="caution">
    <text evidence="2">The sequence shown here is derived from an EMBL/GenBank/DDBJ whole genome shotgun (WGS) entry which is preliminary data.</text>
</comment>
<dbReference type="InterPro" id="IPR011990">
    <property type="entry name" value="TPR-like_helical_dom_sf"/>
</dbReference>
<gene>
    <name evidence="2" type="ORF">CEUSTIGMA_g8119.t1</name>
</gene>
<evidence type="ECO:0000313" key="2">
    <source>
        <dbReference type="EMBL" id="GAX80684.1"/>
    </source>
</evidence>
<evidence type="ECO:0000256" key="1">
    <source>
        <dbReference type="SAM" id="Coils"/>
    </source>
</evidence>
<dbReference type="OrthoDB" id="626167at2759"/>
<reference evidence="2 3" key="1">
    <citation type="submission" date="2017-08" db="EMBL/GenBank/DDBJ databases">
        <title>Acidophilic green algal genome provides insights into adaptation to an acidic environment.</title>
        <authorList>
            <person name="Hirooka S."/>
            <person name="Hirose Y."/>
            <person name="Kanesaki Y."/>
            <person name="Higuchi S."/>
            <person name="Fujiwara T."/>
            <person name="Onuma R."/>
            <person name="Era A."/>
            <person name="Ohbayashi R."/>
            <person name="Uzuka A."/>
            <person name="Nozaki H."/>
            <person name="Yoshikawa H."/>
            <person name="Miyagishima S.Y."/>
        </authorList>
    </citation>
    <scope>NUCLEOTIDE SEQUENCE [LARGE SCALE GENOMIC DNA]</scope>
    <source>
        <strain evidence="2 3">NIES-2499</strain>
    </source>
</reference>
<proteinExistence type="predicted"/>
<protein>
    <submittedName>
        <fullName evidence="2">Uncharacterized protein</fullName>
    </submittedName>
</protein>
<sequence length="989" mass="110670">MGVFYMQDATLNHAKKADGKLSVSLPALPQAIKKSLKTATGQPMSRIKSVRMAVEENSAVIDDLSRAASNMNGGEFMRMSSIASIKRDLSLSRSSSNLRDHHLPHEKPDLDRIKQSKIGPGGVPLKHNRGSYLPREDQLLKMASFMGMGRSKKVMENAKAALESAQERMETATVFQVSGKGVRLTELLRLAKGVPEGTTVGDVVSRVIVPKTSQLRCRYLDLLDVKVTGAPDAYIVYCSKTPLRDVARTLLHHFENSSKKALSEVVIWMNIFCVNLHREASEEDLDAVRQILTDAAKVIFLLDRHGIAFRRSWVLFELWIASLSEHRRLLILPVSWCWKDLIHTYVTMDFNNSKARSQSSRDMVLRELQRDGDWLQVSKRIKEALLAGARREVVRSEQMINTVTNPRGYFNAGGVHALFLFLEGRFTEAEEVLRQVKVQMDKVRKELHPADEASYYLNLAAVAREKGLVNMAEFNLQTFVAVSHTASHFDSDMKYGGTAELVDALAESKQYTKAEMLCRKMMEKQEVHSSSLSAQIAHKLQVQVSGHIQMVSISIMQQLYEEGEERANEALPLAVRAEGPEGLKSAALYHMLSICQFNTRFDEGADVDAFRLLHKALDIRKDRLGLDHPLTLQTRSLNIEVLIKAGRLEEAEAELTSMYQVWSKSYGPHYLGTLECCGKLADVQRMMRNVHEAHASENKIVTAGTMLIKQHRLDGLKSLSFITTYLAGREYLFKKSSQYMAKAYVLFKEKLGIDTEMTRTTQGQLEMVARRQQALAYDVLTEADITGDPDKFQEAVGVFKQAWSIAKLLRPHDSHDDIVMGLASSLVGLERIEEAKGVLRAAGLARKGLDAALPSSYKRWIKPRVAKYLDKHGGDSDDDGYEEERDAAEEQLLKLRVKAAGNVLQKIKGAKGTRGDQNEEDGGGAPFAVGALLANPSAAVKEMHAKENKSSLTQRKTLQDKMPVSYRKWFNNRVATYLDVVTHDRPSAS</sequence>
<dbReference type="EMBL" id="BEGY01000055">
    <property type="protein sequence ID" value="GAX80684.1"/>
    <property type="molecule type" value="Genomic_DNA"/>
</dbReference>
<accession>A0A250XC73</accession>
<organism evidence="2 3">
    <name type="scientific">Chlamydomonas eustigma</name>
    <dbReference type="NCBI Taxonomy" id="1157962"/>
    <lineage>
        <taxon>Eukaryota</taxon>
        <taxon>Viridiplantae</taxon>
        <taxon>Chlorophyta</taxon>
        <taxon>core chlorophytes</taxon>
        <taxon>Chlorophyceae</taxon>
        <taxon>CS clade</taxon>
        <taxon>Chlamydomonadales</taxon>
        <taxon>Chlamydomonadaceae</taxon>
        <taxon>Chlamydomonas</taxon>
    </lineage>
</organism>
<dbReference type="Proteomes" id="UP000232323">
    <property type="component" value="Unassembled WGS sequence"/>
</dbReference>
<keyword evidence="3" id="KW-1185">Reference proteome</keyword>
<evidence type="ECO:0000313" key="3">
    <source>
        <dbReference type="Proteomes" id="UP000232323"/>
    </source>
</evidence>
<keyword evidence="1" id="KW-0175">Coiled coil</keyword>
<dbReference type="Gene3D" id="1.25.40.10">
    <property type="entry name" value="Tetratricopeptide repeat domain"/>
    <property type="match status" value="2"/>
</dbReference>